<dbReference type="EMBL" id="CP154795">
    <property type="protein sequence ID" value="XAN07812.1"/>
    <property type="molecule type" value="Genomic_DNA"/>
</dbReference>
<dbReference type="PANTHER" id="PTHR33931:SF2">
    <property type="entry name" value="HOLIN-LIKE PROTEIN CIDA"/>
    <property type="match status" value="1"/>
</dbReference>
<feature type="transmembrane region" description="Helical" evidence="6">
    <location>
        <begin position="7"/>
        <end position="27"/>
    </location>
</feature>
<keyword evidence="3 6" id="KW-0812">Transmembrane</keyword>
<protein>
    <submittedName>
        <fullName evidence="7">CidA/LrgA family protein</fullName>
    </submittedName>
</protein>
<dbReference type="InterPro" id="IPR005538">
    <property type="entry name" value="LrgA/CidA"/>
</dbReference>
<evidence type="ECO:0000313" key="8">
    <source>
        <dbReference type="Proteomes" id="UP001442841"/>
    </source>
</evidence>
<comment type="subcellular location">
    <subcellularLocation>
        <location evidence="1">Cell membrane</location>
        <topology evidence="1">Multi-pass membrane protein</topology>
    </subcellularLocation>
</comment>
<evidence type="ECO:0000256" key="1">
    <source>
        <dbReference type="ARBA" id="ARBA00004651"/>
    </source>
</evidence>
<evidence type="ECO:0000256" key="5">
    <source>
        <dbReference type="ARBA" id="ARBA00023136"/>
    </source>
</evidence>
<keyword evidence="5 6" id="KW-0472">Membrane</keyword>
<gene>
    <name evidence="7" type="ORF">AADG42_11010</name>
</gene>
<sequence length="125" mass="13187">MSRSRRFPLGGFLIILGCQFLGVAIAALAPLPLPGTVIGMLIFFAYLQWQRPGPEAGSVRAADGLLANLQLFFIPPGAGIIAHLVLVRNEWLPLLGGFLASWVAAAVVTGITAAVLLRLGSRRVA</sequence>
<dbReference type="Proteomes" id="UP001442841">
    <property type="component" value="Chromosome"/>
</dbReference>
<dbReference type="PROSITE" id="PS51257">
    <property type="entry name" value="PROKAR_LIPOPROTEIN"/>
    <property type="match status" value="1"/>
</dbReference>
<reference evidence="7 8" key="1">
    <citation type="submission" date="2024-04" db="EMBL/GenBank/DDBJ databases">
        <title>Isolation of an actinomycete strain from pig manure.</title>
        <authorList>
            <person name="Gong T."/>
            <person name="Yu Z."/>
            <person name="An M."/>
            <person name="Wei C."/>
            <person name="Yang W."/>
            <person name="Liu L."/>
        </authorList>
    </citation>
    <scope>NUCLEOTIDE SEQUENCE [LARGE SCALE GENOMIC DNA]</scope>
    <source>
        <strain evidence="7 8">ZF39</strain>
    </source>
</reference>
<feature type="transmembrane region" description="Helical" evidence="6">
    <location>
        <begin position="61"/>
        <end position="85"/>
    </location>
</feature>
<evidence type="ECO:0000313" key="7">
    <source>
        <dbReference type="EMBL" id="XAN07812.1"/>
    </source>
</evidence>
<evidence type="ECO:0000256" key="6">
    <source>
        <dbReference type="SAM" id="Phobius"/>
    </source>
</evidence>
<evidence type="ECO:0000256" key="2">
    <source>
        <dbReference type="ARBA" id="ARBA00022475"/>
    </source>
</evidence>
<feature type="transmembrane region" description="Helical" evidence="6">
    <location>
        <begin position="91"/>
        <end position="117"/>
    </location>
</feature>
<keyword evidence="2" id="KW-1003">Cell membrane</keyword>
<proteinExistence type="predicted"/>
<name>A0ABZ3FR11_9ACTN</name>
<accession>A0ABZ3FR11</accession>
<keyword evidence="4 6" id="KW-1133">Transmembrane helix</keyword>
<organism evidence="7 8">
    <name type="scientific">Ammonicoccus fulvus</name>
    <dbReference type="NCBI Taxonomy" id="3138240"/>
    <lineage>
        <taxon>Bacteria</taxon>
        <taxon>Bacillati</taxon>
        <taxon>Actinomycetota</taxon>
        <taxon>Actinomycetes</taxon>
        <taxon>Propionibacteriales</taxon>
        <taxon>Propionibacteriaceae</taxon>
        <taxon>Ammonicoccus</taxon>
    </lineage>
</organism>
<dbReference type="Pfam" id="PF03788">
    <property type="entry name" value="LrgA"/>
    <property type="match status" value="1"/>
</dbReference>
<keyword evidence="8" id="KW-1185">Reference proteome</keyword>
<evidence type="ECO:0000256" key="3">
    <source>
        <dbReference type="ARBA" id="ARBA00022692"/>
    </source>
</evidence>
<evidence type="ECO:0000256" key="4">
    <source>
        <dbReference type="ARBA" id="ARBA00022989"/>
    </source>
</evidence>
<dbReference type="RefSeq" id="WP_425309270.1">
    <property type="nucleotide sequence ID" value="NZ_CP154795.1"/>
</dbReference>
<dbReference type="PANTHER" id="PTHR33931">
    <property type="entry name" value="HOLIN-LIKE PROTEIN CIDA-RELATED"/>
    <property type="match status" value="1"/>
</dbReference>